<name>E2S861_9ACTN</name>
<dbReference type="AlphaFoldDB" id="E2S861"/>
<dbReference type="STRING" id="585531.HMPREF0063_10218"/>
<keyword evidence="2" id="KW-1185">Reference proteome</keyword>
<protein>
    <submittedName>
        <fullName evidence="1">Uncharacterized protein</fullName>
    </submittedName>
</protein>
<evidence type="ECO:0000313" key="2">
    <source>
        <dbReference type="Proteomes" id="UP000003111"/>
    </source>
</evidence>
<sequence length="120" mass="13529">MNHHLDPDQVRTLAGYREQQARRDIDRQFAADEEASAVVEDLDVTANVWRALARRAAADLGRKVRTGFSADREEVWAQLVTPPRTMPASRLHRCGWIVHTNHRLAGSVEPEDSWTGDDAS</sequence>
<accession>E2S861</accession>
<organism evidence="1 2">
    <name type="scientific">Aeromicrobium marinum DSM 15272</name>
    <dbReference type="NCBI Taxonomy" id="585531"/>
    <lineage>
        <taxon>Bacteria</taxon>
        <taxon>Bacillati</taxon>
        <taxon>Actinomycetota</taxon>
        <taxon>Actinomycetes</taxon>
        <taxon>Propionibacteriales</taxon>
        <taxon>Nocardioidaceae</taxon>
        <taxon>Aeromicrobium</taxon>
    </lineage>
</organism>
<dbReference type="HOGENOM" id="CLU_2044709_0_0_11"/>
<comment type="caution">
    <text evidence="1">The sequence shown here is derived from an EMBL/GenBank/DDBJ whole genome shotgun (WGS) entry which is preliminary data.</text>
</comment>
<gene>
    <name evidence="1" type="ORF">HMPREF0063_10218</name>
</gene>
<dbReference type="Proteomes" id="UP000003111">
    <property type="component" value="Unassembled WGS sequence"/>
</dbReference>
<dbReference type="EMBL" id="ACLF03000002">
    <property type="protein sequence ID" value="EFQ84366.1"/>
    <property type="molecule type" value="Genomic_DNA"/>
</dbReference>
<proteinExistence type="predicted"/>
<dbReference type="RefSeq" id="WP_007079100.1">
    <property type="nucleotide sequence ID" value="NZ_CM001024.1"/>
</dbReference>
<reference evidence="1" key="1">
    <citation type="submission" date="2010-08" db="EMBL/GenBank/DDBJ databases">
        <authorList>
            <person name="Muzny D."/>
            <person name="Qin X."/>
            <person name="Buhay C."/>
            <person name="Dugan-Rocha S."/>
            <person name="Ding Y."/>
            <person name="Chen G."/>
            <person name="Hawes A."/>
            <person name="Holder M."/>
            <person name="Jhangiani S."/>
            <person name="Johnson A."/>
            <person name="Khan Z."/>
            <person name="Li Z."/>
            <person name="Liu W."/>
            <person name="Liu X."/>
            <person name="Perez L."/>
            <person name="Shen H."/>
            <person name="Wang Q."/>
            <person name="Watt J."/>
            <person name="Xi L."/>
            <person name="Xin Y."/>
            <person name="Zhou J."/>
            <person name="Deng J."/>
            <person name="Jiang H."/>
            <person name="Liu Y."/>
            <person name="Qu J."/>
            <person name="Song X.-Z."/>
            <person name="Zhang L."/>
            <person name="Villasana D."/>
            <person name="Johnson A."/>
            <person name="Liu J."/>
            <person name="Liyanage D."/>
            <person name="Lorensuhewa L."/>
            <person name="Robinson T."/>
            <person name="Song A."/>
            <person name="Song B.-B."/>
            <person name="Dinh H."/>
            <person name="Thornton R."/>
            <person name="Coyle M."/>
            <person name="Francisco L."/>
            <person name="Jackson L."/>
            <person name="Javaid M."/>
            <person name="Korchina V."/>
            <person name="Kovar C."/>
            <person name="Mata R."/>
            <person name="Mathew T."/>
            <person name="Ngo R."/>
            <person name="Nguyen L."/>
            <person name="Nguyen N."/>
            <person name="Okwuonu G."/>
            <person name="Ongeri F."/>
            <person name="Pham C."/>
            <person name="Simmons D."/>
            <person name="Wilczek-Boney K."/>
            <person name="Hale W."/>
            <person name="Jakkamsetti A."/>
            <person name="Pham P."/>
            <person name="Ruth R."/>
            <person name="San Lucas F."/>
            <person name="Warren J."/>
            <person name="Zhang J."/>
            <person name="Zhao Z."/>
            <person name="Zhou C."/>
            <person name="Zhu D."/>
            <person name="Lee S."/>
            <person name="Bess C."/>
            <person name="Blankenburg K."/>
            <person name="Forbes L."/>
            <person name="Fu Q."/>
            <person name="Gubbala S."/>
            <person name="Hirani K."/>
            <person name="Jayaseelan J.C."/>
            <person name="Lara F."/>
            <person name="Munidasa M."/>
            <person name="Palculict T."/>
            <person name="Patil S."/>
            <person name="Pu L.-L."/>
            <person name="Saada N."/>
            <person name="Tang L."/>
            <person name="Weissenberger G."/>
            <person name="Zhu Y."/>
            <person name="Hemphill L."/>
            <person name="Shang Y."/>
            <person name="Youmans B."/>
            <person name="Ayvaz T."/>
            <person name="Ross M."/>
            <person name="Santibanez J."/>
            <person name="Aqrawi P."/>
            <person name="Gross S."/>
            <person name="Joshi V."/>
            <person name="Fowler G."/>
            <person name="Nazareth L."/>
            <person name="Reid J."/>
            <person name="Worley K."/>
            <person name="Petrosino J."/>
            <person name="Highlander S."/>
            <person name="Gibbs R."/>
        </authorList>
    </citation>
    <scope>NUCLEOTIDE SEQUENCE [LARGE SCALE GENOMIC DNA]</scope>
    <source>
        <strain evidence="1">DSM 15272</strain>
    </source>
</reference>
<evidence type="ECO:0000313" key="1">
    <source>
        <dbReference type="EMBL" id="EFQ84366.1"/>
    </source>
</evidence>